<keyword evidence="2" id="KW-1185">Reference proteome</keyword>
<name>A0A1Q5T640_9EURO</name>
<dbReference type="AlphaFoldDB" id="A0A1Q5T640"/>
<reference evidence="1 2" key="1">
    <citation type="submission" date="2016-10" db="EMBL/GenBank/DDBJ databases">
        <title>Genome sequence of the ascomycete fungus Penicillium subrubescens.</title>
        <authorList>
            <person name="De Vries R.P."/>
            <person name="Peng M."/>
            <person name="Dilokpimol A."/>
            <person name="Hilden K."/>
            <person name="Makela M.R."/>
            <person name="Grigoriev I."/>
            <person name="Riley R."/>
            <person name="Granchi Z."/>
        </authorList>
    </citation>
    <scope>NUCLEOTIDE SEQUENCE [LARGE SCALE GENOMIC DNA]</scope>
    <source>
        <strain evidence="1 2">CBS 132785</strain>
    </source>
</reference>
<dbReference type="EMBL" id="MNBE01000702">
    <property type="protein sequence ID" value="OKO95704.1"/>
    <property type="molecule type" value="Genomic_DNA"/>
</dbReference>
<proteinExistence type="predicted"/>
<protein>
    <submittedName>
        <fullName evidence="1">Uncharacterized protein</fullName>
    </submittedName>
</protein>
<comment type="caution">
    <text evidence="1">The sequence shown here is derived from an EMBL/GenBank/DDBJ whole genome shotgun (WGS) entry which is preliminary data.</text>
</comment>
<gene>
    <name evidence="1" type="ORF">PENSUB_11216</name>
</gene>
<dbReference type="Proteomes" id="UP000186955">
    <property type="component" value="Unassembled WGS sequence"/>
</dbReference>
<evidence type="ECO:0000313" key="1">
    <source>
        <dbReference type="EMBL" id="OKO95704.1"/>
    </source>
</evidence>
<organism evidence="1 2">
    <name type="scientific">Penicillium subrubescens</name>
    <dbReference type="NCBI Taxonomy" id="1316194"/>
    <lineage>
        <taxon>Eukaryota</taxon>
        <taxon>Fungi</taxon>
        <taxon>Dikarya</taxon>
        <taxon>Ascomycota</taxon>
        <taxon>Pezizomycotina</taxon>
        <taxon>Eurotiomycetes</taxon>
        <taxon>Eurotiomycetidae</taxon>
        <taxon>Eurotiales</taxon>
        <taxon>Aspergillaceae</taxon>
        <taxon>Penicillium</taxon>
    </lineage>
</organism>
<accession>A0A1Q5T640</accession>
<sequence>MPYDAKVFIQATRVKTDSELSGDTYDSPQHEVLRGGIFLYASTSLTSTDSNTT</sequence>
<evidence type="ECO:0000313" key="2">
    <source>
        <dbReference type="Proteomes" id="UP000186955"/>
    </source>
</evidence>